<feature type="region of interest" description="Disordered" evidence="1">
    <location>
        <begin position="1"/>
        <end position="57"/>
    </location>
</feature>
<dbReference type="RefSeq" id="WP_170124963.1">
    <property type="nucleotide sequence ID" value="NZ_QGGG01000001.1"/>
</dbReference>
<dbReference type="AlphaFoldDB" id="A0A316C8U6"/>
<dbReference type="STRING" id="1192868.GCA_000304395_04312"/>
<name>A0A316C8U6_PSESE</name>
<accession>A0A316C8U6</accession>
<evidence type="ECO:0000313" key="3">
    <source>
        <dbReference type="Proteomes" id="UP000245396"/>
    </source>
</evidence>
<proteinExistence type="predicted"/>
<gene>
    <name evidence="2" type="ORF">C7441_101101</name>
</gene>
<evidence type="ECO:0000313" key="2">
    <source>
        <dbReference type="EMBL" id="PWJ86222.1"/>
    </source>
</evidence>
<dbReference type="EMBL" id="QGGG01000001">
    <property type="protein sequence ID" value="PWJ86222.1"/>
    <property type="molecule type" value="Genomic_DNA"/>
</dbReference>
<dbReference type="Pfam" id="PF11748">
    <property type="entry name" value="DUF3306"/>
    <property type="match status" value="1"/>
</dbReference>
<dbReference type="InterPro" id="IPR021735">
    <property type="entry name" value="DUF3306"/>
</dbReference>
<feature type="compositionally biased region" description="Polar residues" evidence="1">
    <location>
        <begin position="24"/>
        <end position="34"/>
    </location>
</feature>
<evidence type="ECO:0000256" key="1">
    <source>
        <dbReference type="SAM" id="MobiDB-lite"/>
    </source>
</evidence>
<feature type="region of interest" description="Disordered" evidence="1">
    <location>
        <begin position="159"/>
        <end position="205"/>
    </location>
</feature>
<reference evidence="2 3" key="1">
    <citation type="submission" date="2018-05" db="EMBL/GenBank/DDBJ databases">
        <title>Genomic Encyclopedia of Type Strains, Phase IV (KMG-IV): sequencing the most valuable type-strain genomes for metagenomic binning, comparative biology and taxonomic classification.</title>
        <authorList>
            <person name="Goeker M."/>
        </authorList>
    </citation>
    <scope>NUCLEOTIDE SEQUENCE [LARGE SCALE GENOMIC DNA]</scope>
    <source>
        <strain evidence="2 3">DSM 6986</strain>
    </source>
</reference>
<dbReference type="Proteomes" id="UP000245396">
    <property type="component" value="Unassembled WGS sequence"/>
</dbReference>
<protein>
    <submittedName>
        <fullName evidence="2">Uncharacterized protein DUF3306</fullName>
    </submittedName>
</protein>
<sequence length="205" mass="21461">MAEDEGILARWSRLKAQAKDETQEASTPESTNDAEATHGAAATEPTPDAEDAPDLSHLPALDSIDATTDLRGFLAAGVPTSLRNAALRRAWSADLAIRDFIGPNENFWDHTAGSVPGFRPLAVDAAKRLLGQLVDEEPHGDTVEAPPAALAQVSIAAPPVGAQTPLQTSAGTEPEQAGVPSDEAPESSEPDARPRHHGSATPRFD</sequence>
<comment type="caution">
    <text evidence="2">The sequence shown here is derived from an EMBL/GenBank/DDBJ whole genome shotgun (WGS) entry which is preliminary data.</text>
</comment>
<organism evidence="2 3">
    <name type="scientific">Pseudaminobacter salicylatoxidans</name>
    <dbReference type="NCBI Taxonomy" id="93369"/>
    <lineage>
        <taxon>Bacteria</taxon>
        <taxon>Pseudomonadati</taxon>
        <taxon>Pseudomonadota</taxon>
        <taxon>Alphaproteobacteria</taxon>
        <taxon>Hyphomicrobiales</taxon>
        <taxon>Phyllobacteriaceae</taxon>
        <taxon>Pseudaminobacter</taxon>
    </lineage>
</organism>
<keyword evidence="3" id="KW-1185">Reference proteome</keyword>